<proteinExistence type="predicted"/>
<dbReference type="RefSeq" id="WP_090597635.1">
    <property type="nucleotide sequence ID" value="NZ_FNCS01000012.1"/>
</dbReference>
<keyword evidence="3" id="KW-1185">Reference proteome</keyword>
<dbReference type="CDD" id="cd07176">
    <property type="entry name" value="terB"/>
    <property type="match status" value="1"/>
</dbReference>
<organism evidence="2 3">
    <name type="scientific">Pelagibacterium luteolum</name>
    <dbReference type="NCBI Taxonomy" id="440168"/>
    <lineage>
        <taxon>Bacteria</taxon>
        <taxon>Pseudomonadati</taxon>
        <taxon>Pseudomonadota</taxon>
        <taxon>Alphaproteobacteria</taxon>
        <taxon>Hyphomicrobiales</taxon>
        <taxon>Devosiaceae</taxon>
        <taxon>Pelagibacterium</taxon>
    </lineage>
</organism>
<evidence type="ECO:0000259" key="1">
    <source>
        <dbReference type="Pfam" id="PF05099"/>
    </source>
</evidence>
<sequence length="138" mass="15360">MQLSVTDALVHIMVMAAVSDKDVTDHEMDRFAALISRWPMFESFAISRLPEVASACVETVNKAGLDALLGQIADTLEPRLQETAYALAVEIATVDLTLNQEELRMLEMIRDAFSIDRLTTAAIETSARIRHRRLKSGQ</sequence>
<protein>
    <submittedName>
        <fullName evidence="2">Tellurite resistance protein TerB</fullName>
    </submittedName>
</protein>
<dbReference type="AlphaFoldDB" id="A0A1G7Y3L0"/>
<accession>A0A1G7Y3L0</accession>
<evidence type="ECO:0000313" key="3">
    <source>
        <dbReference type="Proteomes" id="UP000199495"/>
    </source>
</evidence>
<dbReference type="InterPro" id="IPR007791">
    <property type="entry name" value="DjlA_N"/>
</dbReference>
<dbReference type="EMBL" id="FNCS01000012">
    <property type="protein sequence ID" value="SDG90927.1"/>
    <property type="molecule type" value="Genomic_DNA"/>
</dbReference>
<evidence type="ECO:0000313" key="2">
    <source>
        <dbReference type="EMBL" id="SDG90927.1"/>
    </source>
</evidence>
<feature type="domain" description="Co-chaperone DjlA N-terminal" evidence="1">
    <location>
        <begin position="7"/>
        <end position="119"/>
    </location>
</feature>
<gene>
    <name evidence="2" type="ORF">SAMN04487974_11228</name>
</gene>
<dbReference type="SUPFAM" id="SSF158682">
    <property type="entry name" value="TerB-like"/>
    <property type="match status" value="1"/>
</dbReference>
<reference evidence="2 3" key="1">
    <citation type="submission" date="2016-10" db="EMBL/GenBank/DDBJ databases">
        <authorList>
            <person name="de Groot N.N."/>
        </authorList>
    </citation>
    <scope>NUCLEOTIDE SEQUENCE [LARGE SCALE GENOMIC DNA]</scope>
    <source>
        <strain evidence="2 3">CGMCC 1.10267</strain>
    </source>
</reference>
<dbReference type="Proteomes" id="UP000199495">
    <property type="component" value="Unassembled WGS sequence"/>
</dbReference>
<dbReference type="Gene3D" id="1.10.3680.10">
    <property type="entry name" value="TerB-like"/>
    <property type="match status" value="1"/>
</dbReference>
<dbReference type="Pfam" id="PF05099">
    <property type="entry name" value="TerB"/>
    <property type="match status" value="1"/>
</dbReference>
<dbReference type="OrthoDB" id="8448017at2"/>
<dbReference type="InterPro" id="IPR029024">
    <property type="entry name" value="TerB-like"/>
</dbReference>
<dbReference type="STRING" id="440168.SAMN04487974_11228"/>
<name>A0A1G7Y3L0_9HYPH</name>